<dbReference type="eggNOG" id="KOG0396">
    <property type="taxonomic scope" value="Eukaryota"/>
</dbReference>
<dbReference type="Pfam" id="PF00227">
    <property type="entry name" value="Proteasome"/>
    <property type="match status" value="1"/>
</dbReference>
<dbReference type="KEGG" id="wic:J056_004570"/>
<comment type="subcellular location">
    <subcellularLocation>
        <location evidence="1">Cytoplasm</location>
    </subcellularLocation>
</comment>
<dbReference type="GO" id="GO:0034657">
    <property type="term" value="C:GID complex"/>
    <property type="evidence" value="ECO:0007669"/>
    <property type="project" value="TreeGrafter"/>
</dbReference>
<evidence type="ECO:0000256" key="6">
    <source>
        <dbReference type="ARBA" id="ARBA00022833"/>
    </source>
</evidence>
<keyword evidence="11" id="KW-1185">Reference proteome</keyword>
<evidence type="ECO:0000313" key="11">
    <source>
        <dbReference type="Proteomes" id="UP000014064"/>
    </source>
</evidence>
<keyword evidence="10" id="KW-0647">Proteasome</keyword>
<evidence type="ECO:0000256" key="1">
    <source>
        <dbReference type="ARBA" id="ARBA00004496"/>
    </source>
</evidence>
<feature type="domain" description="CTLH" evidence="8">
    <location>
        <begin position="240"/>
        <end position="296"/>
    </location>
</feature>
<dbReference type="InterPro" id="IPR006595">
    <property type="entry name" value="CTLH_C"/>
</dbReference>
<dbReference type="Pfam" id="PF10607">
    <property type="entry name" value="CTLH"/>
    <property type="match status" value="1"/>
</dbReference>
<dbReference type="EMBL" id="KE007231">
    <property type="protein sequence ID" value="EOR01249.1"/>
    <property type="molecule type" value="Genomic_DNA"/>
</dbReference>
<name>R9AGB1_WALI9</name>
<reference evidence="11" key="1">
    <citation type="journal article" date="2013" name="BMC Genomics">
        <title>Genome and transcriptome sequencing of the halophilic fungus Wallemia ichthyophaga: haloadaptations present and absent.</title>
        <authorList>
            <person name="Zajc J."/>
            <person name="Liu Y."/>
            <person name="Dai W."/>
            <person name="Yang Z."/>
            <person name="Hu J."/>
            <person name="Gostincar C."/>
            <person name="Gunde-Cimerman N."/>
        </authorList>
    </citation>
    <scope>NUCLEOTIDE SEQUENCE [LARGE SCALE GENOMIC DNA]</scope>
    <source>
        <strain evidence="11">EXF-994 / CBS 113033</strain>
    </source>
</reference>
<dbReference type="GO" id="GO:0005737">
    <property type="term" value="C:cytoplasm"/>
    <property type="evidence" value="ECO:0007669"/>
    <property type="project" value="UniProtKB-SubCell"/>
</dbReference>
<dbReference type="InterPro" id="IPR029055">
    <property type="entry name" value="Ntn_hydrolases_N"/>
</dbReference>
<dbReference type="SMART" id="SM00668">
    <property type="entry name" value="CTLH"/>
    <property type="match status" value="1"/>
</dbReference>
<dbReference type="HOGENOM" id="CLU_536609_0_0_1"/>
<organism evidence="10 11">
    <name type="scientific">Wallemia ichthyophaga (strain EXF-994 / CBS 113033)</name>
    <dbReference type="NCBI Taxonomy" id="1299270"/>
    <lineage>
        <taxon>Eukaryota</taxon>
        <taxon>Fungi</taxon>
        <taxon>Dikarya</taxon>
        <taxon>Basidiomycota</taxon>
        <taxon>Wallemiomycotina</taxon>
        <taxon>Wallemiomycetes</taxon>
        <taxon>Wallemiales</taxon>
        <taxon>Wallemiaceae</taxon>
        <taxon>Wallemia</taxon>
    </lineage>
</organism>
<evidence type="ECO:0000259" key="9">
    <source>
        <dbReference type="PROSITE" id="PS51867"/>
    </source>
</evidence>
<dbReference type="InterPro" id="IPR024964">
    <property type="entry name" value="CTLH/CRA"/>
</dbReference>
<dbReference type="PANTHER" id="PTHR12170:SF2">
    <property type="entry name" value="E3 UBIQUITIN-PROTEIN TRANSFERASE MAEA"/>
    <property type="match status" value="1"/>
</dbReference>
<dbReference type="PANTHER" id="PTHR12170">
    <property type="entry name" value="MACROPHAGE ERYTHROBLAST ATTACHER-RELATED"/>
    <property type="match status" value="1"/>
</dbReference>
<dbReference type="InterPro" id="IPR044063">
    <property type="entry name" value="ZF_RING_GID"/>
</dbReference>
<dbReference type="GO" id="GO:0043161">
    <property type="term" value="P:proteasome-mediated ubiquitin-dependent protein catabolic process"/>
    <property type="evidence" value="ECO:0007669"/>
    <property type="project" value="InterPro"/>
</dbReference>
<dbReference type="InterPro" id="IPR045098">
    <property type="entry name" value="Fyv10_fam"/>
</dbReference>
<feature type="domain" description="RING-Gid-type" evidence="9">
    <location>
        <begin position="423"/>
        <end position="493"/>
    </location>
</feature>
<dbReference type="GO" id="GO:0005839">
    <property type="term" value="C:proteasome core complex"/>
    <property type="evidence" value="ECO:0007669"/>
    <property type="project" value="InterPro"/>
</dbReference>
<dbReference type="GO" id="GO:0061630">
    <property type="term" value="F:ubiquitin protein ligase activity"/>
    <property type="evidence" value="ECO:0007669"/>
    <property type="project" value="InterPro"/>
</dbReference>
<dbReference type="InterPro" id="IPR013144">
    <property type="entry name" value="CRA_dom"/>
</dbReference>
<evidence type="ECO:0000256" key="4">
    <source>
        <dbReference type="ARBA" id="ARBA00022723"/>
    </source>
</evidence>
<protein>
    <submittedName>
        <fullName evidence="10">Proteasome subunit beta type-7</fullName>
    </submittedName>
</protein>
<dbReference type="GO" id="GO:0005634">
    <property type="term" value="C:nucleus"/>
    <property type="evidence" value="ECO:0007669"/>
    <property type="project" value="TreeGrafter"/>
</dbReference>
<keyword evidence="4" id="KW-0479">Metal-binding</keyword>
<dbReference type="SUPFAM" id="SSF56235">
    <property type="entry name" value="N-terminal nucleophile aminohydrolases (Ntn hydrolases)"/>
    <property type="match status" value="1"/>
</dbReference>
<evidence type="ECO:0000313" key="10">
    <source>
        <dbReference type="EMBL" id="EOR01249.1"/>
    </source>
</evidence>
<sequence>MTMLKQMLFQYQGHIGAALVLGGIDSTGPNLFTVAPHGSTDKLPYVTMGSGSLAAMAVFESTWKPNLTQDEAKNLVIKAISAGIFNDLGSGSNCDVCVIEKDQPTQLYRNIAPELNARSQKENNYKFRRGTTAVKKEFIRNLIDEEEVVEIGQGGDSMDLIQLESIQSNDYNQLKFRCLHIKSTLLDGYHHNDNNLIEEFKDIRIQRWIVDWCLRNNNKSVANLLIDKSNIHFLIDNDLTDQITKIESDLLNFSCDSALAWCNENKLNLRKLSIQFEFDLRLQQYIEIVRQGNIQSAISYLRHHLISHFSTHSKQIQQAVALLAFPESSIVGVYRNLYNKSRWSDLSLQFKAVALHLYGLSTQPMLHVALSVGLPSLKLQCCSIAQDSSQVDNHVNEFEHLYNDSTFLSTKSERLLDNHSTNCPTCDPELLGALAQQVPHSHHTNSSIVCKISGKVVKDGEMLAFPNGRVYSKSALHDMAQNDAQNMVKCPRDGTIVHYSKLRKVFVS</sequence>
<dbReference type="OrthoDB" id="1933455at2759"/>
<dbReference type="AlphaFoldDB" id="R9AGB1"/>
<dbReference type="eggNOG" id="KOG0173">
    <property type="taxonomic scope" value="Eukaryota"/>
</dbReference>
<dbReference type="PROSITE" id="PS50897">
    <property type="entry name" value="CTLH"/>
    <property type="match status" value="1"/>
</dbReference>
<dbReference type="RefSeq" id="XP_009268040.1">
    <property type="nucleotide sequence ID" value="XM_009269765.1"/>
</dbReference>
<evidence type="ECO:0000256" key="3">
    <source>
        <dbReference type="ARBA" id="ARBA00022490"/>
    </source>
</evidence>
<comment type="similarity">
    <text evidence="2">Belongs to the FYV10 family.</text>
</comment>
<proteinExistence type="inferred from homology"/>
<dbReference type="GeneID" id="20377522"/>
<keyword evidence="3" id="KW-0963">Cytoplasm</keyword>
<dbReference type="InterPro" id="IPR024689">
    <property type="entry name" value="Proteasome_bsu_C"/>
</dbReference>
<evidence type="ECO:0000256" key="2">
    <source>
        <dbReference type="ARBA" id="ARBA00010615"/>
    </source>
</evidence>
<keyword evidence="5 7" id="KW-0863">Zinc-finger</keyword>
<dbReference type="PROSITE" id="PS51867">
    <property type="entry name" value="ZF_RING_GID"/>
    <property type="match status" value="1"/>
</dbReference>
<dbReference type="GO" id="GO:0008270">
    <property type="term" value="F:zinc ion binding"/>
    <property type="evidence" value="ECO:0007669"/>
    <property type="project" value="UniProtKB-KW"/>
</dbReference>
<feature type="zinc finger region" description="RING-Gid-type" evidence="7">
    <location>
        <begin position="423"/>
        <end position="493"/>
    </location>
</feature>
<dbReference type="Pfam" id="PF12465">
    <property type="entry name" value="Pr_beta_C"/>
    <property type="match status" value="1"/>
</dbReference>
<dbReference type="InterPro" id="IPR001353">
    <property type="entry name" value="Proteasome_sua/b"/>
</dbReference>
<evidence type="ECO:0000259" key="8">
    <source>
        <dbReference type="PROSITE" id="PS50897"/>
    </source>
</evidence>
<dbReference type="Gene3D" id="3.60.20.10">
    <property type="entry name" value="Glutamine Phosphoribosylpyrophosphate, subunit 1, domain 1"/>
    <property type="match status" value="1"/>
</dbReference>
<gene>
    <name evidence="10" type="ORF">J056_004570</name>
</gene>
<keyword evidence="6" id="KW-0862">Zinc</keyword>
<accession>R9AGB1</accession>
<evidence type="ECO:0000256" key="5">
    <source>
        <dbReference type="ARBA" id="ARBA00022771"/>
    </source>
</evidence>
<dbReference type="SMART" id="SM00757">
    <property type="entry name" value="CRA"/>
    <property type="match status" value="1"/>
</dbReference>
<evidence type="ECO:0000256" key="7">
    <source>
        <dbReference type="PROSITE-ProRule" id="PRU01215"/>
    </source>
</evidence>
<dbReference type="Proteomes" id="UP000014064">
    <property type="component" value="Unassembled WGS sequence"/>
</dbReference>
<dbReference type="STRING" id="1299270.R9AGB1"/>